<dbReference type="Proteomes" id="UP000821865">
    <property type="component" value="Chromosome 5"/>
</dbReference>
<evidence type="ECO:0000313" key="1">
    <source>
        <dbReference type="EMBL" id="KAH7949636.1"/>
    </source>
</evidence>
<protein>
    <submittedName>
        <fullName evidence="1">Uncharacterized protein</fullName>
    </submittedName>
</protein>
<proteinExistence type="predicted"/>
<dbReference type="EMBL" id="CM023474">
    <property type="protein sequence ID" value="KAH7949636.1"/>
    <property type="molecule type" value="Genomic_DNA"/>
</dbReference>
<comment type="caution">
    <text evidence="1">The sequence shown here is derived from an EMBL/GenBank/DDBJ whole genome shotgun (WGS) entry which is preliminary data.</text>
</comment>
<name>A0ACB8CRE0_DERSI</name>
<reference evidence="1" key="1">
    <citation type="submission" date="2020-05" db="EMBL/GenBank/DDBJ databases">
        <title>Large-scale comparative analyses of tick genomes elucidate their genetic diversity and vector capacities.</title>
        <authorList>
            <person name="Jia N."/>
            <person name="Wang J."/>
            <person name="Shi W."/>
            <person name="Du L."/>
            <person name="Sun Y."/>
            <person name="Zhan W."/>
            <person name="Jiang J."/>
            <person name="Wang Q."/>
            <person name="Zhang B."/>
            <person name="Ji P."/>
            <person name="Sakyi L.B."/>
            <person name="Cui X."/>
            <person name="Yuan T."/>
            <person name="Jiang B."/>
            <person name="Yang W."/>
            <person name="Lam T.T.-Y."/>
            <person name="Chang Q."/>
            <person name="Ding S."/>
            <person name="Wang X."/>
            <person name="Zhu J."/>
            <person name="Ruan X."/>
            <person name="Zhao L."/>
            <person name="Wei J."/>
            <person name="Que T."/>
            <person name="Du C."/>
            <person name="Cheng J."/>
            <person name="Dai P."/>
            <person name="Han X."/>
            <person name="Huang E."/>
            <person name="Gao Y."/>
            <person name="Liu J."/>
            <person name="Shao H."/>
            <person name="Ye R."/>
            <person name="Li L."/>
            <person name="Wei W."/>
            <person name="Wang X."/>
            <person name="Wang C."/>
            <person name="Yang T."/>
            <person name="Huo Q."/>
            <person name="Li W."/>
            <person name="Guo W."/>
            <person name="Chen H."/>
            <person name="Zhou L."/>
            <person name="Ni X."/>
            <person name="Tian J."/>
            <person name="Zhou Y."/>
            <person name="Sheng Y."/>
            <person name="Liu T."/>
            <person name="Pan Y."/>
            <person name="Xia L."/>
            <person name="Li J."/>
            <person name="Zhao F."/>
            <person name="Cao W."/>
        </authorList>
    </citation>
    <scope>NUCLEOTIDE SEQUENCE</scope>
    <source>
        <strain evidence="1">Dsil-2018</strain>
    </source>
</reference>
<sequence>MLCEISKLTPLLLPGAADYVYGSMDLVREFGDPHVLLLAEDHIVFKLDTAWPPDVEVPGRLSLADDDRLLLVANHRSLVSIAKSGLPCGARILKALFCSCRPFASSDRYGSAASKLLRDAEEICIVHNRDKIYKLIRMFPNVKVLALPHDLCTHLSELDEPGRNRFAPLVERSQLRELVGNAGGVCDGSLHLSRETTLALLRTCPDVRRIDCRWVASCFMGPRGLSASTERPRATSFVHLWLVSPDHVFLFEPLGGKGAVDVALAAKKFPSIKKLQVAVGSMESLAKVSAFRHLRSLMISLSPSIAFCDVDSTLRRLLRNLPELEELELESCGGLELSTIARLCPKIKRLRLASCMGSTEDTPLDDDEFPNLECVEMNVKVLKVVFTSFLSATRCTLRTARFDGRGCLHRISAILRPARPALAICASRKPHLGHETVAAWLATRARGPARRSQGLARTSTPAYG</sequence>
<gene>
    <name evidence="1" type="ORF">HPB49_013137</name>
</gene>
<organism evidence="1 2">
    <name type="scientific">Dermacentor silvarum</name>
    <name type="common">Tick</name>
    <dbReference type="NCBI Taxonomy" id="543639"/>
    <lineage>
        <taxon>Eukaryota</taxon>
        <taxon>Metazoa</taxon>
        <taxon>Ecdysozoa</taxon>
        <taxon>Arthropoda</taxon>
        <taxon>Chelicerata</taxon>
        <taxon>Arachnida</taxon>
        <taxon>Acari</taxon>
        <taxon>Parasitiformes</taxon>
        <taxon>Ixodida</taxon>
        <taxon>Ixodoidea</taxon>
        <taxon>Ixodidae</taxon>
        <taxon>Rhipicephalinae</taxon>
        <taxon>Dermacentor</taxon>
    </lineage>
</organism>
<evidence type="ECO:0000313" key="2">
    <source>
        <dbReference type="Proteomes" id="UP000821865"/>
    </source>
</evidence>
<accession>A0ACB8CRE0</accession>
<keyword evidence="2" id="KW-1185">Reference proteome</keyword>